<accession>A9SRC6</accession>
<dbReference type="eggNOG" id="KOG3276">
    <property type="taxonomic scope" value="Eukaryota"/>
</dbReference>
<dbReference type="NCBIfam" id="TIGR00251">
    <property type="entry name" value="DUF167 family protein"/>
    <property type="match status" value="1"/>
</dbReference>
<dbReference type="Gene3D" id="3.30.1200.10">
    <property type="entry name" value="YggU-like"/>
    <property type="match status" value="1"/>
</dbReference>
<dbReference type="PaxDb" id="3218-PP1S107_184V6.1"/>
<evidence type="ECO:0000313" key="5">
    <source>
        <dbReference type="Proteomes" id="UP000006727"/>
    </source>
</evidence>
<dbReference type="OMA" id="NICIQIL"/>
<organism evidence="3">
    <name type="scientific">Physcomitrium patens</name>
    <name type="common">Spreading-leaved earth moss</name>
    <name type="synonym">Physcomitrella patens</name>
    <dbReference type="NCBI Taxonomy" id="3218"/>
    <lineage>
        <taxon>Eukaryota</taxon>
        <taxon>Viridiplantae</taxon>
        <taxon>Streptophyta</taxon>
        <taxon>Embryophyta</taxon>
        <taxon>Bryophyta</taxon>
        <taxon>Bryophytina</taxon>
        <taxon>Bryopsida</taxon>
        <taxon>Funariidae</taxon>
        <taxon>Funariales</taxon>
        <taxon>Funariaceae</taxon>
        <taxon>Physcomitrium</taxon>
    </lineage>
</organism>
<dbReference type="OrthoDB" id="244097at2759"/>
<evidence type="ECO:0000256" key="1">
    <source>
        <dbReference type="ARBA" id="ARBA00010364"/>
    </source>
</evidence>
<dbReference type="Gramene" id="Pp3c13_2330V3.2">
    <property type="protein sequence ID" value="Pp3c13_2330V3.2"/>
    <property type="gene ID" value="Pp3c13_2330"/>
</dbReference>
<reference evidence="4" key="3">
    <citation type="submission" date="2020-12" db="UniProtKB">
        <authorList>
            <consortium name="EnsemblPlants"/>
        </authorList>
    </citation>
    <scope>IDENTIFICATION</scope>
</reference>
<feature type="region of interest" description="Disordered" evidence="2">
    <location>
        <begin position="1"/>
        <end position="22"/>
    </location>
</feature>
<proteinExistence type="inferred from homology"/>
<dbReference type="RefSeq" id="XP_024391988.1">
    <property type="nucleotide sequence ID" value="XM_024536220.2"/>
</dbReference>
<dbReference type="PANTHER" id="PTHR47817:SF2">
    <property type="entry name" value="OS04G0686300 PROTEIN"/>
    <property type="match status" value="1"/>
</dbReference>
<dbReference type="AlphaFoldDB" id="A9SRC6"/>
<reference evidence="3 5" key="1">
    <citation type="journal article" date="2008" name="Science">
        <title>The Physcomitrella genome reveals evolutionary insights into the conquest of land by plants.</title>
        <authorList>
            <person name="Rensing S."/>
            <person name="Lang D."/>
            <person name="Zimmer A."/>
            <person name="Terry A."/>
            <person name="Salamov A."/>
            <person name="Shapiro H."/>
            <person name="Nishiyama T."/>
            <person name="Perroud P.-F."/>
            <person name="Lindquist E."/>
            <person name="Kamisugi Y."/>
            <person name="Tanahashi T."/>
            <person name="Sakakibara K."/>
            <person name="Fujita T."/>
            <person name="Oishi K."/>
            <person name="Shin-I T."/>
            <person name="Kuroki Y."/>
            <person name="Toyoda A."/>
            <person name="Suzuki Y."/>
            <person name="Hashimoto A."/>
            <person name="Yamaguchi K."/>
            <person name="Sugano A."/>
            <person name="Kohara Y."/>
            <person name="Fujiyama A."/>
            <person name="Anterola A."/>
            <person name="Aoki S."/>
            <person name="Ashton N."/>
            <person name="Barbazuk W.B."/>
            <person name="Barker E."/>
            <person name="Bennetzen J."/>
            <person name="Bezanilla M."/>
            <person name="Blankenship R."/>
            <person name="Cho S.H."/>
            <person name="Dutcher S."/>
            <person name="Estelle M."/>
            <person name="Fawcett J.A."/>
            <person name="Gundlach H."/>
            <person name="Hanada K."/>
            <person name="Heyl A."/>
            <person name="Hicks K.A."/>
            <person name="Hugh J."/>
            <person name="Lohr M."/>
            <person name="Mayer K."/>
            <person name="Melkozernov A."/>
            <person name="Murata T."/>
            <person name="Nelson D."/>
            <person name="Pils B."/>
            <person name="Prigge M."/>
            <person name="Reiss B."/>
            <person name="Renner T."/>
            <person name="Rombauts S."/>
            <person name="Rushton P."/>
            <person name="Sanderfoot A."/>
            <person name="Schween G."/>
            <person name="Shiu S.-H."/>
            <person name="Stueber K."/>
            <person name="Theodoulou F.L."/>
            <person name="Tu H."/>
            <person name="Van de Peer Y."/>
            <person name="Verrier P.J."/>
            <person name="Waters E."/>
            <person name="Wood A."/>
            <person name="Yang L."/>
            <person name="Cove D."/>
            <person name="Cuming A."/>
            <person name="Hasebe M."/>
            <person name="Lucas S."/>
            <person name="Mishler D.B."/>
            <person name="Reski R."/>
            <person name="Grigoriev I."/>
            <person name="Quatrano R.S."/>
            <person name="Boore J.L."/>
        </authorList>
    </citation>
    <scope>NUCLEOTIDE SEQUENCE [LARGE SCALE GENOMIC DNA]</scope>
    <source>
        <strain evidence="4 5">cv. Gransden 2004</strain>
    </source>
</reference>
<dbReference type="GeneID" id="112290186"/>
<dbReference type="SMART" id="SM01152">
    <property type="entry name" value="DUF167"/>
    <property type="match status" value="1"/>
</dbReference>
<name>A9SRC6_PHYPA</name>
<keyword evidence="5" id="KW-1185">Reference proteome</keyword>
<dbReference type="PANTHER" id="PTHR47817">
    <property type="entry name" value="OS04G0686300 PROTEIN"/>
    <property type="match status" value="1"/>
</dbReference>
<dbReference type="Pfam" id="PF02594">
    <property type="entry name" value="DUF167"/>
    <property type="match status" value="1"/>
</dbReference>
<evidence type="ECO:0000256" key="2">
    <source>
        <dbReference type="SAM" id="MobiDB-lite"/>
    </source>
</evidence>
<evidence type="ECO:0000313" key="4">
    <source>
        <dbReference type="EnsemblPlants" id="Pp3c13_2330V3.1"/>
    </source>
</evidence>
<protein>
    <submittedName>
        <fullName evidence="3 4">Uncharacterized protein</fullName>
    </submittedName>
</protein>
<dbReference type="Proteomes" id="UP000006727">
    <property type="component" value="Chromosome 13"/>
</dbReference>
<comment type="similarity">
    <text evidence="1">Belongs to the UPF0235 family.</text>
</comment>
<dbReference type="SUPFAM" id="SSF69786">
    <property type="entry name" value="YggU-like"/>
    <property type="match status" value="1"/>
</dbReference>
<dbReference type="EnsemblPlants" id="Pp3c13_2330V3.1">
    <property type="protein sequence ID" value="Pp3c13_2330V3.1"/>
    <property type="gene ID" value="Pp3c13_2330"/>
</dbReference>
<dbReference type="EnsemblPlants" id="Pp3c13_2330V3.2">
    <property type="protein sequence ID" value="Pp3c13_2330V3.2"/>
    <property type="gene ID" value="Pp3c13_2330"/>
</dbReference>
<gene>
    <name evidence="4" type="primary">LOC112290186</name>
    <name evidence="3" type="ORF">PHYPA_016875</name>
</gene>
<dbReference type="Gramene" id="Pp3c13_2330V3.1">
    <property type="protein sequence ID" value="Pp3c13_2330V3.1"/>
    <property type="gene ID" value="Pp3c13_2330"/>
</dbReference>
<dbReference type="STRING" id="3218.A9SRC6"/>
<dbReference type="InterPro" id="IPR003746">
    <property type="entry name" value="DUF167"/>
</dbReference>
<dbReference type="HAMAP" id="MF_00634">
    <property type="entry name" value="UPF0235"/>
    <property type="match status" value="1"/>
</dbReference>
<dbReference type="EMBL" id="ABEU02000013">
    <property type="protein sequence ID" value="PNR42046.1"/>
    <property type="molecule type" value="Genomic_DNA"/>
</dbReference>
<reference evidence="3 5" key="2">
    <citation type="journal article" date="2018" name="Plant J.">
        <title>The Physcomitrella patens chromosome-scale assembly reveals moss genome structure and evolution.</title>
        <authorList>
            <person name="Lang D."/>
            <person name="Ullrich K.K."/>
            <person name="Murat F."/>
            <person name="Fuchs J."/>
            <person name="Jenkins J."/>
            <person name="Haas F.B."/>
            <person name="Piednoel M."/>
            <person name="Gundlach H."/>
            <person name="Van Bel M."/>
            <person name="Meyberg R."/>
            <person name="Vives C."/>
            <person name="Morata J."/>
            <person name="Symeonidi A."/>
            <person name="Hiss M."/>
            <person name="Muchero W."/>
            <person name="Kamisugi Y."/>
            <person name="Saleh O."/>
            <person name="Blanc G."/>
            <person name="Decker E.L."/>
            <person name="van Gessel N."/>
            <person name="Grimwood J."/>
            <person name="Hayes R.D."/>
            <person name="Graham S.W."/>
            <person name="Gunter L.E."/>
            <person name="McDaniel S.F."/>
            <person name="Hoernstein S.N.W."/>
            <person name="Larsson A."/>
            <person name="Li F.W."/>
            <person name="Perroud P.F."/>
            <person name="Phillips J."/>
            <person name="Ranjan P."/>
            <person name="Rokshar D.S."/>
            <person name="Rothfels C.J."/>
            <person name="Schneider L."/>
            <person name="Shu S."/>
            <person name="Stevenson D.W."/>
            <person name="Thummler F."/>
            <person name="Tillich M."/>
            <person name="Villarreal Aguilar J.C."/>
            <person name="Widiez T."/>
            <person name="Wong G.K."/>
            <person name="Wymore A."/>
            <person name="Zhang Y."/>
            <person name="Zimmer A.D."/>
            <person name="Quatrano R.S."/>
            <person name="Mayer K.F.X."/>
            <person name="Goodstein D."/>
            <person name="Casacuberta J.M."/>
            <person name="Vandepoele K."/>
            <person name="Reski R."/>
            <person name="Cuming A.C."/>
            <person name="Tuskan G.A."/>
            <person name="Maumus F."/>
            <person name="Salse J."/>
            <person name="Schmutz J."/>
            <person name="Rensing S.A."/>
        </authorList>
    </citation>
    <scope>NUCLEOTIDE SEQUENCE [LARGE SCALE GENOMIC DNA]</scope>
    <source>
        <strain evidence="4 5">cv. Gransden 2004</strain>
    </source>
</reference>
<sequence length="123" mass="12804">MNRPSKGASSGKPEAVATAEKSRIPGCIRSLADSTVAITVHAKPGSKLSAITDTDDGAVGVQIDAPAREGEANAALLEYIAEVLGIKRRQVSLGSGSRSREKLVTVEGLTVDKVYEAIRRAST</sequence>
<dbReference type="InterPro" id="IPR036591">
    <property type="entry name" value="YggU-like_sf"/>
</dbReference>
<evidence type="ECO:0000313" key="3">
    <source>
        <dbReference type="EMBL" id="PNR42046.1"/>
    </source>
</evidence>
<dbReference type="HOGENOM" id="CLU_130694_2_1_1"/>